<accession>K0XQX0</accession>
<name>K0XQX0_9BACT</name>
<dbReference type="RefSeq" id="WP_008860934.1">
    <property type="nucleotide sequence ID" value="NZ_JH815203.1"/>
</dbReference>
<dbReference type="eggNOG" id="ENOG5033JE0">
    <property type="taxonomic scope" value="Bacteria"/>
</dbReference>
<dbReference type="Proteomes" id="UP000006044">
    <property type="component" value="Unassembled WGS sequence"/>
</dbReference>
<protein>
    <submittedName>
        <fullName evidence="1">Uncharacterized protein</fullName>
    </submittedName>
</protein>
<evidence type="ECO:0000313" key="1">
    <source>
        <dbReference type="EMBL" id="EJZ66260.1"/>
    </source>
</evidence>
<dbReference type="EMBL" id="ADLE01000001">
    <property type="protein sequence ID" value="EJZ66260.1"/>
    <property type="molecule type" value="Genomic_DNA"/>
</dbReference>
<comment type="caution">
    <text evidence="1">The sequence shown here is derived from an EMBL/GenBank/DDBJ whole genome shotgun (WGS) entry which is preliminary data.</text>
</comment>
<dbReference type="OrthoDB" id="1083238at2"/>
<sequence>MIDFSKEHKTLLSRLAKNPNDMEARADLLRCNCLWAEENIKGNKNTWQNANLIREVLQYGPLLLETGEMSMYDLVYKTCDRIKRTIFSHPRLSVKILELEREALYRIEAETGHELGITEDVQHEISLLGTNIWYADRGEYDKIKDEGHLKHDPVEWTARWEEVIDEAEAKAYARLQEHPQGMGFCHAYWPTLSAILAEDYDIQWRSPSQMNPKILFD</sequence>
<organism evidence="1 2">
    <name type="scientific">Barnesiella intestinihominis YIT 11860</name>
    <dbReference type="NCBI Taxonomy" id="742726"/>
    <lineage>
        <taxon>Bacteria</taxon>
        <taxon>Pseudomonadati</taxon>
        <taxon>Bacteroidota</taxon>
        <taxon>Bacteroidia</taxon>
        <taxon>Bacteroidales</taxon>
        <taxon>Barnesiellaceae</taxon>
        <taxon>Barnesiella</taxon>
    </lineage>
</organism>
<reference evidence="1 2" key="1">
    <citation type="submission" date="2012-08" db="EMBL/GenBank/DDBJ databases">
        <title>The Genome Sequence of Barnesiella intestinihominis YIT 11860.</title>
        <authorList>
            <consortium name="The Broad Institute Genome Sequencing Platform"/>
            <person name="Earl A."/>
            <person name="Ward D."/>
            <person name="Feldgarden M."/>
            <person name="Gevers D."/>
            <person name="Morotomi M."/>
            <person name="Walker B."/>
            <person name="Young S.K."/>
            <person name="Zeng Q."/>
            <person name="Gargeya S."/>
            <person name="Fitzgerald M."/>
            <person name="Haas B."/>
            <person name="Abouelleil A."/>
            <person name="Alvarado L."/>
            <person name="Arachchi H.M."/>
            <person name="Berlin A.M."/>
            <person name="Chapman S.B."/>
            <person name="Goldberg J."/>
            <person name="Griggs A."/>
            <person name="Gujja S."/>
            <person name="Hansen M."/>
            <person name="Howarth C."/>
            <person name="Imamovic A."/>
            <person name="Larimer J."/>
            <person name="McCowen C."/>
            <person name="Montmayeur A."/>
            <person name="Murphy C."/>
            <person name="Neiman D."/>
            <person name="Pearson M."/>
            <person name="Priest M."/>
            <person name="Roberts A."/>
            <person name="Saif S."/>
            <person name="Shea T."/>
            <person name="Sisk P."/>
            <person name="Sykes S."/>
            <person name="Wortman J."/>
            <person name="Nusbaum C."/>
            <person name="Birren B."/>
        </authorList>
    </citation>
    <scope>NUCLEOTIDE SEQUENCE [LARGE SCALE GENOMIC DNA]</scope>
    <source>
        <strain evidence="1 2">YIT 11860</strain>
    </source>
</reference>
<dbReference type="HOGENOM" id="CLU_1270237_0_0_10"/>
<dbReference type="AlphaFoldDB" id="K0XQX0"/>
<keyword evidence="2" id="KW-1185">Reference proteome</keyword>
<proteinExistence type="predicted"/>
<evidence type="ECO:0000313" key="2">
    <source>
        <dbReference type="Proteomes" id="UP000006044"/>
    </source>
</evidence>
<gene>
    <name evidence="1" type="ORF">HMPREF9448_00437</name>
</gene>
<dbReference type="GeneID" id="77850045"/>